<reference evidence="2 3" key="1">
    <citation type="submission" date="2018-08" db="EMBL/GenBank/DDBJ databases">
        <title>Draft genome sequence of the cyanotroph, Pseudomonas monteilii BCN3.</title>
        <authorList>
            <person name="Jones L.B."/>
            <person name="Kunz D.A."/>
        </authorList>
    </citation>
    <scope>NUCLEOTIDE SEQUENCE [LARGE SCALE GENOMIC DNA]</scope>
    <source>
        <strain evidence="2 3">BCN3</strain>
    </source>
</reference>
<gene>
    <name evidence="2" type="ORF">D0894_21670</name>
</gene>
<feature type="region of interest" description="Disordered" evidence="1">
    <location>
        <begin position="164"/>
        <end position="187"/>
    </location>
</feature>
<protein>
    <recommendedName>
        <fullName evidence="4">TerY-C metal binding domain-containing protein</fullName>
    </recommendedName>
</protein>
<dbReference type="EMBL" id="QWLL01000050">
    <property type="protein sequence ID" value="RII75634.1"/>
    <property type="molecule type" value="Genomic_DNA"/>
</dbReference>
<evidence type="ECO:0008006" key="4">
    <source>
        <dbReference type="Google" id="ProtNLM"/>
    </source>
</evidence>
<name>A0A399M1L5_9PSED</name>
<sequence length="187" mass="20149">MEIIRQQDKVPSLLEKARQELAAFNRKMATPQPAPASVLRRPQQAHGERILYCAKVPGSSATLILKLVEKGAEITDVIVRHKAPVERSARAAGAREESDLRKLLLGKYQGCPHCDNETIVLCGACFCLSCIADDAERMTCPVCGDGGRIVCTGINLECARQKPAPQTSSQALLPKGPAPLSLPGKPR</sequence>
<dbReference type="Proteomes" id="UP000265875">
    <property type="component" value="Unassembled WGS sequence"/>
</dbReference>
<comment type="caution">
    <text evidence="2">The sequence shown here is derived from an EMBL/GenBank/DDBJ whole genome shotgun (WGS) entry which is preliminary data.</text>
</comment>
<proteinExistence type="predicted"/>
<dbReference type="RefSeq" id="WP_119371247.1">
    <property type="nucleotide sequence ID" value="NZ_QWLL01000050.1"/>
</dbReference>
<evidence type="ECO:0000313" key="3">
    <source>
        <dbReference type="Proteomes" id="UP000265875"/>
    </source>
</evidence>
<organism evidence="2 3">
    <name type="scientific">Pseudomonas monteilii</name>
    <dbReference type="NCBI Taxonomy" id="76759"/>
    <lineage>
        <taxon>Bacteria</taxon>
        <taxon>Pseudomonadati</taxon>
        <taxon>Pseudomonadota</taxon>
        <taxon>Gammaproteobacteria</taxon>
        <taxon>Pseudomonadales</taxon>
        <taxon>Pseudomonadaceae</taxon>
        <taxon>Pseudomonas</taxon>
    </lineage>
</organism>
<evidence type="ECO:0000313" key="2">
    <source>
        <dbReference type="EMBL" id="RII75634.1"/>
    </source>
</evidence>
<accession>A0A399M1L5</accession>
<dbReference type="AlphaFoldDB" id="A0A399M1L5"/>
<evidence type="ECO:0000256" key="1">
    <source>
        <dbReference type="SAM" id="MobiDB-lite"/>
    </source>
</evidence>